<evidence type="ECO:0000313" key="3">
    <source>
        <dbReference type="Proteomes" id="UP001176961"/>
    </source>
</evidence>
<dbReference type="Gene3D" id="1.10.490.10">
    <property type="entry name" value="Globins"/>
    <property type="match status" value="1"/>
</dbReference>
<dbReference type="GO" id="GO:0020037">
    <property type="term" value="F:heme binding"/>
    <property type="evidence" value="ECO:0007669"/>
    <property type="project" value="InterPro"/>
</dbReference>
<sequence length="385" mass="43686">MGSLRSFTGLSVARRIHHLQCCLSWWWCVYARRHRSRPRLVRISASSTEMGSSSSSSKVRHKSESMEIRKKSRSEDYSPKSKSLMELGSRNKQRSIVGIKSSDRPKQPLKESRSGSTVNGLSRARSMRKDLAHPISPQGREIILQCFENPHSEFGNKVLQRIFEKRPDYQKYVYALGKERAYQMSVRLKDLVEEVVAKIFDPDHICAISRLYGEEHVELKSYGFKPDFWVSIADAITVEGVILDMANHQPADTVAAWSQLVTMMFSAVRDGYYSALRKHRMSSRRGLQRQVTQESRDAESGIEIASNSYETTTTHTPAVRSVSMYAVSTENSLRRTNGSVNIMAPVTHSTPRLATTSRNVRSQEVYDTVDNGALVTTNRSRPIFE</sequence>
<comment type="caution">
    <text evidence="2">The sequence shown here is derived from an EMBL/GenBank/DDBJ whole genome shotgun (WGS) entry which is preliminary data.</text>
</comment>
<accession>A0AA36MI71</accession>
<keyword evidence="3" id="KW-1185">Reference proteome</keyword>
<feature type="compositionally biased region" description="Basic and acidic residues" evidence="1">
    <location>
        <begin position="101"/>
        <end position="113"/>
    </location>
</feature>
<dbReference type="GO" id="GO:0019825">
    <property type="term" value="F:oxygen binding"/>
    <property type="evidence" value="ECO:0007669"/>
    <property type="project" value="InterPro"/>
</dbReference>
<dbReference type="AlphaFoldDB" id="A0AA36MI71"/>
<dbReference type="InterPro" id="IPR044399">
    <property type="entry name" value="Mb-like_M"/>
</dbReference>
<organism evidence="2 3">
    <name type="scientific">Cylicocyclus nassatus</name>
    <name type="common">Nematode worm</name>
    <dbReference type="NCBI Taxonomy" id="53992"/>
    <lineage>
        <taxon>Eukaryota</taxon>
        <taxon>Metazoa</taxon>
        <taxon>Ecdysozoa</taxon>
        <taxon>Nematoda</taxon>
        <taxon>Chromadorea</taxon>
        <taxon>Rhabditida</taxon>
        <taxon>Rhabditina</taxon>
        <taxon>Rhabditomorpha</taxon>
        <taxon>Strongyloidea</taxon>
        <taxon>Strongylidae</taxon>
        <taxon>Cylicocyclus</taxon>
    </lineage>
</organism>
<protein>
    <submittedName>
        <fullName evidence="2">Uncharacterized protein</fullName>
    </submittedName>
</protein>
<dbReference type="InterPro" id="IPR009050">
    <property type="entry name" value="Globin-like_sf"/>
</dbReference>
<gene>
    <name evidence="2" type="ORF">CYNAS_LOCUS22351</name>
</gene>
<name>A0AA36MI71_CYLNA</name>
<feature type="region of interest" description="Disordered" evidence="1">
    <location>
        <begin position="44"/>
        <end position="125"/>
    </location>
</feature>
<dbReference type="EMBL" id="CATQJL010000326">
    <property type="protein sequence ID" value="CAJ0610368.1"/>
    <property type="molecule type" value="Genomic_DNA"/>
</dbReference>
<evidence type="ECO:0000256" key="1">
    <source>
        <dbReference type="SAM" id="MobiDB-lite"/>
    </source>
</evidence>
<dbReference type="InterPro" id="IPR012292">
    <property type="entry name" value="Globin/Proto"/>
</dbReference>
<proteinExistence type="predicted"/>
<feature type="compositionally biased region" description="Basic and acidic residues" evidence="1">
    <location>
        <begin position="62"/>
        <end position="79"/>
    </location>
</feature>
<dbReference type="CDD" id="cd01040">
    <property type="entry name" value="Mb-like"/>
    <property type="match status" value="1"/>
</dbReference>
<feature type="compositionally biased region" description="Low complexity" evidence="1">
    <location>
        <begin position="44"/>
        <end position="57"/>
    </location>
</feature>
<evidence type="ECO:0000313" key="2">
    <source>
        <dbReference type="EMBL" id="CAJ0610368.1"/>
    </source>
</evidence>
<reference evidence="2" key="1">
    <citation type="submission" date="2023-07" db="EMBL/GenBank/DDBJ databases">
        <authorList>
            <consortium name="CYATHOMIX"/>
        </authorList>
    </citation>
    <scope>NUCLEOTIDE SEQUENCE</scope>
    <source>
        <strain evidence="2">N/A</strain>
    </source>
</reference>
<dbReference type="Proteomes" id="UP001176961">
    <property type="component" value="Unassembled WGS sequence"/>
</dbReference>
<dbReference type="SUPFAM" id="SSF46458">
    <property type="entry name" value="Globin-like"/>
    <property type="match status" value="1"/>
</dbReference>